<dbReference type="VEuPathDB" id="VectorBase:AFAF014352"/>
<dbReference type="Proteomes" id="UP000075886">
    <property type="component" value="Unassembled WGS sequence"/>
</dbReference>
<dbReference type="EnsemblMetazoa" id="AFAF014352-RA">
    <property type="protein sequence ID" value="AFAF014352-PA"/>
    <property type="gene ID" value="AFAF014352"/>
</dbReference>
<name>A0A182QPM7_9DIPT</name>
<protein>
    <submittedName>
        <fullName evidence="2">Uncharacterized protein</fullName>
    </submittedName>
</protein>
<dbReference type="EMBL" id="AXCN02000219">
    <property type="status" value="NOT_ANNOTATED_CDS"/>
    <property type="molecule type" value="Genomic_DNA"/>
</dbReference>
<evidence type="ECO:0000313" key="2">
    <source>
        <dbReference type="EnsemblMetazoa" id="AFAF014352-PA"/>
    </source>
</evidence>
<keyword evidence="3" id="KW-1185">Reference proteome</keyword>
<keyword evidence="1" id="KW-0812">Transmembrane</keyword>
<feature type="transmembrane region" description="Helical" evidence="1">
    <location>
        <begin position="62"/>
        <end position="83"/>
    </location>
</feature>
<dbReference type="AlphaFoldDB" id="A0A182QPM7"/>
<keyword evidence="1" id="KW-1133">Transmembrane helix</keyword>
<evidence type="ECO:0000313" key="3">
    <source>
        <dbReference type="Proteomes" id="UP000075886"/>
    </source>
</evidence>
<keyword evidence="1" id="KW-0472">Membrane</keyword>
<reference evidence="2" key="2">
    <citation type="submission" date="2020-05" db="UniProtKB">
        <authorList>
            <consortium name="EnsemblMetazoa"/>
        </authorList>
    </citation>
    <scope>IDENTIFICATION</scope>
    <source>
        <strain evidence="2">FAR1</strain>
    </source>
</reference>
<proteinExistence type="predicted"/>
<sequence length="209" mass="20870">MTIDADDLVVVAEELPIGSEGCVEATVAVAAAAATATDADGCGGGGSGPAAAADGGGALPTLPPIVCGGIGLGVFVLYLLLLLPMLPPCGSLDGAGLPIGRNRFCRFPIITGDCVASGDDPCPVGEEKELLGVAERELLRDTVDESNDYGNLRLVMRRSSGLSVRNTELLLPDTVPAPPEPDATISGTIVFPLCAGAGANPICTGCEPG</sequence>
<organism evidence="2 3">
    <name type="scientific">Anopheles farauti</name>
    <dbReference type="NCBI Taxonomy" id="69004"/>
    <lineage>
        <taxon>Eukaryota</taxon>
        <taxon>Metazoa</taxon>
        <taxon>Ecdysozoa</taxon>
        <taxon>Arthropoda</taxon>
        <taxon>Hexapoda</taxon>
        <taxon>Insecta</taxon>
        <taxon>Pterygota</taxon>
        <taxon>Neoptera</taxon>
        <taxon>Endopterygota</taxon>
        <taxon>Diptera</taxon>
        <taxon>Nematocera</taxon>
        <taxon>Culicoidea</taxon>
        <taxon>Culicidae</taxon>
        <taxon>Anophelinae</taxon>
        <taxon>Anopheles</taxon>
    </lineage>
</organism>
<evidence type="ECO:0000256" key="1">
    <source>
        <dbReference type="SAM" id="Phobius"/>
    </source>
</evidence>
<reference evidence="3" key="1">
    <citation type="submission" date="2014-01" db="EMBL/GenBank/DDBJ databases">
        <title>The Genome Sequence of Anopheles farauti FAR1 (V2).</title>
        <authorList>
            <consortium name="The Broad Institute Genomics Platform"/>
            <person name="Neafsey D.E."/>
            <person name="Besansky N."/>
            <person name="Howell P."/>
            <person name="Walton C."/>
            <person name="Young S.K."/>
            <person name="Zeng Q."/>
            <person name="Gargeya S."/>
            <person name="Fitzgerald M."/>
            <person name="Haas B."/>
            <person name="Abouelleil A."/>
            <person name="Allen A.W."/>
            <person name="Alvarado L."/>
            <person name="Arachchi H.M."/>
            <person name="Berlin A.M."/>
            <person name="Chapman S.B."/>
            <person name="Gainer-Dewar J."/>
            <person name="Goldberg J."/>
            <person name="Griggs A."/>
            <person name="Gujja S."/>
            <person name="Hansen M."/>
            <person name="Howarth C."/>
            <person name="Imamovic A."/>
            <person name="Ireland A."/>
            <person name="Larimer J."/>
            <person name="McCowan C."/>
            <person name="Murphy C."/>
            <person name="Pearson M."/>
            <person name="Poon T.W."/>
            <person name="Priest M."/>
            <person name="Roberts A."/>
            <person name="Saif S."/>
            <person name="Shea T."/>
            <person name="Sisk P."/>
            <person name="Sykes S."/>
            <person name="Wortman J."/>
            <person name="Nusbaum C."/>
            <person name="Birren B."/>
        </authorList>
    </citation>
    <scope>NUCLEOTIDE SEQUENCE [LARGE SCALE GENOMIC DNA]</scope>
    <source>
        <strain evidence="3">FAR1</strain>
    </source>
</reference>
<accession>A0A182QPM7</accession>